<keyword evidence="3" id="KW-0175">Coiled coil</keyword>
<keyword evidence="5" id="KW-0804">Transcription</keyword>
<sequence>MATNTSSLKTWSNYELFIKEDDPFSYLTQLPSLDFSVCSENGFSSILDWQNEYYPLEESCFDAIPLMESFPEPINEPLDIVPIQRSSDISCGYVNGIGNWDELGPLLLEAAEKQSQNKEESREEKKVKRLKEDRITGSKMLSRETISHYFYLPITQAAKALNVGLTLLKKRCRELGIRRWPHRKLMSLQTLIKNVQELEKEGGEGSEGKLKHAIEILERERKLIEEVPDLKMEDNTRRLRQACFKANYKKRKLMENTYTCMDISHYCSSTPTPPPPTSSTIAYHDMTTGNHQHIMQIEPVPFVSDSSSSNLQ</sequence>
<evidence type="ECO:0000313" key="8">
    <source>
        <dbReference type="EMBL" id="KAH7550692.1"/>
    </source>
</evidence>
<organism evidence="8 9">
    <name type="scientific">Xanthoceras sorbifolium</name>
    <dbReference type="NCBI Taxonomy" id="99658"/>
    <lineage>
        <taxon>Eukaryota</taxon>
        <taxon>Viridiplantae</taxon>
        <taxon>Streptophyta</taxon>
        <taxon>Embryophyta</taxon>
        <taxon>Tracheophyta</taxon>
        <taxon>Spermatophyta</taxon>
        <taxon>Magnoliopsida</taxon>
        <taxon>eudicotyledons</taxon>
        <taxon>Gunneridae</taxon>
        <taxon>Pentapetalae</taxon>
        <taxon>rosids</taxon>
        <taxon>malvids</taxon>
        <taxon>Sapindales</taxon>
        <taxon>Sapindaceae</taxon>
        <taxon>Xanthoceroideae</taxon>
        <taxon>Xanthoceras</taxon>
    </lineage>
</organism>
<dbReference type="Proteomes" id="UP000827721">
    <property type="component" value="Unassembled WGS sequence"/>
</dbReference>
<dbReference type="EMBL" id="JAFEMO010000013">
    <property type="protein sequence ID" value="KAH7550692.1"/>
    <property type="molecule type" value="Genomic_DNA"/>
</dbReference>
<dbReference type="PANTHER" id="PTHR46373">
    <property type="entry name" value="PROTEIN RKD4"/>
    <property type="match status" value="1"/>
</dbReference>
<evidence type="ECO:0000256" key="6">
    <source>
        <dbReference type="ARBA" id="ARBA00023242"/>
    </source>
</evidence>
<feature type="domain" description="RWP-RK" evidence="7">
    <location>
        <begin position="122"/>
        <end position="209"/>
    </location>
</feature>
<accession>A0ABQ8H9T9</accession>
<dbReference type="PROSITE" id="PS51519">
    <property type="entry name" value="RWP_RK"/>
    <property type="match status" value="1"/>
</dbReference>
<evidence type="ECO:0000313" key="9">
    <source>
        <dbReference type="Proteomes" id="UP000827721"/>
    </source>
</evidence>
<comment type="function">
    <text evidence="1">Putative transcription factor.</text>
</comment>
<protein>
    <recommendedName>
        <fullName evidence="7">RWP-RK domain-containing protein</fullName>
    </recommendedName>
</protein>
<gene>
    <name evidence="8" type="ORF">JRO89_XS13G0249300</name>
</gene>
<dbReference type="PANTHER" id="PTHR46373:SF20">
    <property type="entry name" value="PROTEIN RKD1"/>
    <property type="match status" value="1"/>
</dbReference>
<keyword evidence="4" id="KW-0238">DNA-binding</keyword>
<reference evidence="8 9" key="1">
    <citation type="submission" date="2021-02" db="EMBL/GenBank/DDBJ databases">
        <title>Plant Genome Project.</title>
        <authorList>
            <person name="Zhang R.-G."/>
        </authorList>
    </citation>
    <scope>NUCLEOTIDE SEQUENCE [LARGE SCALE GENOMIC DNA]</scope>
    <source>
        <tissue evidence="8">Leaves</tissue>
    </source>
</reference>
<evidence type="ECO:0000256" key="2">
    <source>
        <dbReference type="ARBA" id="ARBA00023015"/>
    </source>
</evidence>
<evidence type="ECO:0000256" key="3">
    <source>
        <dbReference type="ARBA" id="ARBA00023054"/>
    </source>
</evidence>
<comment type="caution">
    <text evidence="8">The sequence shown here is derived from an EMBL/GenBank/DDBJ whole genome shotgun (WGS) entry which is preliminary data.</text>
</comment>
<evidence type="ECO:0000256" key="1">
    <source>
        <dbReference type="ARBA" id="ARBA00004049"/>
    </source>
</evidence>
<evidence type="ECO:0000259" key="7">
    <source>
        <dbReference type="PROSITE" id="PS51519"/>
    </source>
</evidence>
<dbReference type="InterPro" id="IPR003035">
    <property type="entry name" value="RWP-RK_dom"/>
</dbReference>
<name>A0ABQ8H9T9_9ROSI</name>
<dbReference type="Pfam" id="PF02042">
    <property type="entry name" value="RWP-RK"/>
    <property type="match status" value="1"/>
</dbReference>
<dbReference type="InterPro" id="IPR044607">
    <property type="entry name" value="RKD-like"/>
</dbReference>
<keyword evidence="6" id="KW-0539">Nucleus</keyword>
<proteinExistence type="predicted"/>
<evidence type="ECO:0000256" key="4">
    <source>
        <dbReference type="ARBA" id="ARBA00023125"/>
    </source>
</evidence>
<evidence type="ECO:0000256" key="5">
    <source>
        <dbReference type="ARBA" id="ARBA00023163"/>
    </source>
</evidence>
<keyword evidence="9" id="KW-1185">Reference proteome</keyword>
<keyword evidence="2" id="KW-0805">Transcription regulation</keyword>